<dbReference type="GO" id="GO:0032008">
    <property type="term" value="P:positive regulation of TOR signaling"/>
    <property type="evidence" value="ECO:0007669"/>
    <property type="project" value="InterPro"/>
</dbReference>
<reference evidence="2" key="1">
    <citation type="submission" date="2011-01" db="EMBL/GenBank/DDBJ databases">
        <title>Complete sequence of chromosome of Thermovibrio ammonificans HB-1.</title>
        <authorList>
            <consortium name="US DOE Joint Genome Institute"/>
            <person name="Lucas S."/>
            <person name="Copeland A."/>
            <person name="Lapidus A."/>
            <person name="Cheng J.-F."/>
            <person name="Goodwin L."/>
            <person name="Pitluck S."/>
            <person name="Davenport K."/>
            <person name="Detter J.C."/>
            <person name="Han C."/>
            <person name="Tapia R."/>
            <person name="Land M."/>
            <person name="Hauser L."/>
            <person name="Kyrpides N."/>
            <person name="Ivanova N."/>
            <person name="Ovchinnikova G."/>
            <person name="Vetriani C."/>
            <person name="Woyke T."/>
        </authorList>
    </citation>
    <scope>NUCLEOTIDE SEQUENCE [LARGE SCALE GENOMIC DNA]</scope>
    <source>
        <strain evidence="2">HB-1</strain>
    </source>
</reference>
<dbReference type="SUPFAM" id="SSF103196">
    <property type="entry name" value="Roadblock/LC7 domain"/>
    <property type="match status" value="1"/>
</dbReference>
<name>E8T3F9_THEA1</name>
<dbReference type="OrthoDB" id="513103at2"/>
<dbReference type="Gene3D" id="3.30.450.30">
    <property type="entry name" value="Dynein light chain 2a, cytoplasmic"/>
    <property type="match status" value="1"/>
</dbReference>
<dbReference type="Proteomes" id="UP000006362">
    <property type="component" value="Chromosome"/>
</dbReference>
<feature type="domain" description="Roadblock/LAMTOR2" evidence="1">
    <location>
        <begin position="7"/>
        <end position="96"/>
    </location>
</feature>
<evidence type="ECO:0000313" key="3">
    <source>
        <dbReference type="Proteomes" id="UP000006362"/>
    </source>
</evidence>
<dbReference type="PANTHER" id="PTHR13323">
    <property type="entry name" value="LATE ENDOSOMAL/LYSOSOMAL MP1 INTERACTING PROTEIN"/>
    <property type="match status" value="1"/>
</dbReference>
<accession>E8T3F9</accession>
<dbReference type="EMBL" id="CP002444">
    <property type="protein sequence ID" value="ADU96090.1"/>
    <property type="molecule type" value="Genomic_DNA"/>
</dbReference>
<gene>
    <name evidence="2" type="ordered locus">Theam_0116</name>
</gene>
<dbReference type="eggNOG" id="COG2018">
    <property type="taxonomic scope" value="Bacteria"/>
</dbReference>
<dbReference type="AlphaFoldDB" id="E8T3F9"/>
<evidence type="ECO:0000313" key="2">
    <source>
        <dbReference type="EMBL" id="ADU96090.1"/>
    </source>
</evidence>
<organism evidence="2 3">
    <name type="scientific">Thermovibrio ammonificans (strain DSM 15698 / JCM 12110 / HB-1)</name>
    <dbReference type="NCBI Taxonomy" id="648996"/>
    <lineage>
        <taxon>Bacteria</taxon>
        <taxon>Pseudomonadati</taxon>
        <taxon>Aquificota</taxon>
        <taxon>Aquificia</taxon>
        <taxon>Desulfurobacteriales</taxon>
        <taxon>Desulfurobacteriaceae</taxon>
        <taxon>Thermovibrio</taxon>
    </lineage>
</organism>
<dbReference type="SMART" id="SM00960">
    <property type="entry name" value="Robl_LC7"/>
    <property type="match status" value="1"/>
</dbReference>
<dbReference type="KEGG" id="tam:Theam_0116"/>
<dbReference type="Pfam" id="PF03259">
    <property type="entry name" value="Robl_LC7"/>
    <property type="match status" value="1"/>
</dbReference>
<dbReference type="InterPro" id="IPR004942">
    <property type="entry name" value="Roadblock/LAMTOR2_dom"/>
</dbReference>
<dbReference type="GO" id="GO:0005085">
    <property type="term" value="F:guanyl-nucleotide exchange factor activity"/>
    <property type="evidence" value="ECO:0007669"/>
    <property type="project" value="InterPro"/>
</dbReference>
<dbReference type="InterPro" id="IPR037587">
    <property type="entry name" value="LAMTOR2-like"/>
</dbReference>
<dbReference type="HOGENOM" id="CLU_118613_1_1_0"/>
<keyword evidence="3" id="KW-1185">Reference proteome</keyword>
<protein>
    <submittedName>
        <fullName evidence="2">Roadblock/LC7 family protein</fullName>
    </submittedName>
</protein>
<proteinExistence type="predicted"/>
<dbReference type="GO" id="GO:0060090">
    <property type="term" value="F:molecular adaptor activity"/>
    <property type="evidence" value="ECO:0007669"/>
    <property type="project" value="InterPro"/>
</dbReference>
<dbReference type="STRING" id="648996.Theam_0116"/>
<evidence type="ECO:0000259" key="1">
    <source>
        <dbReference type="SMART" id="SM00960"/>
    </source>
</evidence>
<dbReference type="RefSeq" id="WP_013536876.1">
    <property type="nucleotide sequence ID" value="NC_014926.1"/>
</dbReference>
<sequence>MVTPKQVEEILTQVVKDNGLEGAVVADSEGLPIASYIVGDYDEDDIAAASAAILLISDSKLREAGKGSIKQASIEGQDGYMVVAPLGEEFVLTVIAPKNSKLGIVLAAVRSINRKLNL</sequence>